<evidence type="ECO:0000313" key="4">
    <source>
        <dbReference type="Proteomes" id="UP000032025"/>
    </source>
</evidence>
<evidence type="ECO:0000256" key="1">
    <source>
        <dbReference type="PROSITE-ProRule" id="PRU00339"/>
    </source>
</evidence>
<name>A0A0C9M0B6_SPHPI</name>
<gene>
    <name evidence="3" type="ORF">SP6_12_00670</name>
</gene>
<proteinExistence type="predicted"/>
<organism evidence="3 4">
    <name type="scientific">Sphingomonas paucimobilis NBRC 13935</name>
    <dbReference type="NCBI Taxonomy" id="1219050"/>
    <lineage>
        <taxon>Bacteria</taxon>
        <taxon>Pseudomonadati</taxon>
        <taxon>Pseudomonadota</taxon>
        <taxon>Alphaproteobacteria</taxon>
        <taxon>Sphingomonadales</taxon>
        <taxon>Sphingomonadaceae</taxon>
        <taxon>Sphingomonas</taxon>
    </lineage>
</organism>
<dbReference type="GeneID" id="78525989"/>
<accession>A0A0C9M0B6</accession>
<keyword evidence="1" id="KW-0802">TPR repeat</keyword>
<dbReference type="Proteomes" id="UP000032025">
    <property type="component" value="Unassembled WGS sequence"/>
</dbReference>
<evidence type="ECO:0000313" key="3">
    <source>
        <dbReference type="EMBL" id="GAN12670.1"/>
    </source>
</evidence>
<dbReference type="InterPro" id="IPR011990">
    <property type="entry name" value="TPR-like_helical_dom_sf"/>
</dbReference>
<sequence>MKRRKFFVIAGIVLVLAVLAFIAMALLRRPADKPVVTPVFVERPTPAADPTVAKAAAAKAPGDAAAQKQLGDALLAKRRFDEAATAYRASLAIDPNQSTAWSALGETLMQTTKSSDVNLPPQAADAFRKALALDPRDARARFYFAMEKDFKGQHDEAIGEWLQLLREVPAGSDADEAIRSTLAASIKRNIQLIRQAADEAGRAQPRYKSTKS</sequence>
<dbReference type="InterPro" id="IPR019734">
    <property type="entry name" value="TPR_rpt"/>
</dbReference>
<keyword evidence="2" id="KW-1133">Transmembrane helix</keyword>
<keyword evidence="2" id="KW-0812">Transmembrane</keyword>
<dbReference type="AlphaFoldDB" id="A0A0C9M0B6"/>
<feature type="transmembrane region" description="Helical" evidence="2">
    <location>
        <begin position="6"/>
        <end position="27"/>
    </location>
</feature>
<dbReference type="PROSITE" id="PS50005">
    <property type="entry name" value="TPR"/>
    <property type="match status" value="1"/>
</dbReference>
<dbReference type="RefSeq" id="WP_007404279.1">
    <property type="nucleotide sequence ID" value="NZ_BBJS01000012.1"/>
</dbReference>
<feature type="repeat" description="TPR" evidence="1">
    <location>
        <begin position="64"/>
        <end position="97"/>
    </location>
</feature>
<reference evidence="3 4" key="1">
    <citation type="submission" date="2014-08" db="EMBL/GenBank/DDBJ databases">
        <title>Whole genome shotgun sequence of Sphingomonas paucimobilis NBRC 13935.</title>
        <authorList>
            <person name="Hosoyama A."/>
            <person name="Hashimoto M."/>
            <person name="Hosoyama Y."/>
            <person name="Noguchi M."/>
            <person name="Uohara A."/>
            <person name="Ohji S."/>
            <person name="Katano-Makiyama Y."/>
            <person name="Ichikawa N."/>
            <person name="Kimura A."/>
            <person name="Yamazoe A."/>
            <person name="Fujita N."/>
        </authorList>
    </citation>
    <scope>NUCLEOTIDE SEQUENCE [LARGE SCALE GENOMIC DNA]</scope>
    <source>
        <strain evidence="3 4">NBRC 13935</strain>
    </source>
</reference>
<dbReference type="SMART" id="SM00028">
    <property type="entry name" value="TPR"/>
    <property type="match status" value="2"/>
</dbReference>
<dbReference type="Gene3D" id="1.25.40.10">
    <property type="entry name" value="Tetratricopeptide repeat domain"/>
    <property type="match status" value="1"/>
</dbReference>
<evidence type="ECO:0000256" key="2">
    <source>
        <dbReference type="SAM" id="Phobius"/>
    </source>
</evidence>
<dbReference type="SUPFAM" id="SSF48452">
    <property type="entry name" value="TPR-like"/>
    <property type="match status" value="1"/>
</dbReference>
<comment type="caution">
    <text evidence="3">The sequence shown here is derived from an EMBL/GenBank/DDBJ whole genome shotgun (WGS) entry which is preliminary data.</text>
</comment>
<protein>
    <submittedName>
        <fullName evidence="3">DNA, contig: SP612</fullName>
    </submittedName>
</protein>
<keyword evidence="2" id="KW-0472">Membrane</keyword>
<dbReference type="Pfam" id="PF13414">
    <property type="entry name" value="TPR_11"/>
    <property type="match status" value="1"/>
</dbReference>
<keyword evidence="4" id="KW-1185">Reference proteome</keyword>
<dbReference type="EMBL" id="BBJS01000012">
    <property type="protein sequence ID" value="GAN12670.1"/>
    <property type="molecule type" value="Genomic_DNA"/>
</dbReference>